<protein>
    <recommendedName>
        <fullName evidence="3">CCHC-type domain-containing protein</fullName>
    </recommendedName>
</protein>
<comment type="caution">
    <text evidence="4">The sequence shown here is derived from an EMBL/GenBank/DDBJ whole genome shotgun (WGS) entry which is preliminary data.</text>
</comment>
<keyword evidence="1" id="KW-0863">Zinc-finger</keyword>
<feature type="compositionally biased region" description="Basic and acidic residues" evidence="2">
    <location>
        <begin position="52"/>
        <end position="64"/>
    </location>
</feature>
<feature type="region of interest" description="Disordered" evidence="2">
    <location>
        <begin position="616"/>
        <end position="639"/>
    </location>
</feature>
<keyword evidence="5" id="KW-1185">Reference proteome</keyword>
<dbReference type="GO" id="GO:0003676">
    <property type="term" value="F:nucleic acid binding"/>
    <property type="evidence" value="ECO:0007669"/>
    <property type="project" value="InterPro"/>
</dbReference>
<accession>A0A843WU48</accession>
<feature type="region of interest" description="Disordered" evidence="2">
    <location>
        <begin position="40"/>
        <end position="66"/>
    </location>
</feature>
<keyword evidence="1" id="KW-0862">Zinc</keyword>
<gene>
    <name evidence="4" type="ORF">Taro_042903</name>
</gene>
<feature type="region of interest" description="Disordered" evidence="2">
    <location>
        <begin position="85"/>
        <end position="105"/>
    </location>
</feature>
<proteinExistence type="predicted"/>
<dbReference type="SMART" id="SM00343">
    <property type="entry name" value="ZnF_C2HC"/>
    <property type="match status" value="1"/>
</dbReference>
<evidence type="ECO:0000259" key="3">
    <source>
        <dbReference type="PROSITE" id="PS50158"/>
    </source>
</evidence>
<feature type="compositionally biased region" description="Low complexity" evidence="2">
    <location>
        <begin position="234"/>
        <end position="285"/>
    </location>
</feature>
<dbReference type="InterPro" id="IPR036875">
    <property type="entry name" value="Znf_CCHC_sf"/>
</dbReference>
<feature type="region of interest" description="Disordered" evidence="2">
    <location>
        <begin position="745"/>
        <end position="785"/>
    </location>
</feature>
<feature type="region of interest" description="Disordered" evidence="2">
    <location>
        <begin position="135"/>
        <end position="303"/>
    </location>
</feature>
<organism evidence="4 5">
    <name type="scientific">Colocasia esculenta</name>
    <name type="common">Wild taro</name>
    <name type="synonym">Arum esculentum</name>
    <dbReference type="NCBI Taxonomy" id="4460"/>
    <lineage>
        <taxon>Eukaryota</taxon>
        <taxon>Viridiplantae</taxon>
        <taxon>Streptophyta</taxon>
        <taxon>Embryophyta</taxon>
        <taxon>Tracheophyta</taxon>
        <taxon>Spermatophyta</taxon>
        <taxon>Magnoliopsida</taxon>
        <taxon>Liliopsida</taxon>
        <taxon>Araceae</taxon>
        <taxon>Aroideae</taxon>
        <taxon>Colocasieae</taxon>
        <taxon>Colocasia</taxon>
    </lineage>
</organism>
<dbReference type="EMBL" id="NMUH01004550">
    <property type="protein sequence ID" value="MQM10018.1"/>
    <property type="molecule type" value="Genomic_DNA"/>
</dbReference>
<feature type="domain" description="CCHC-type" evidence="3">
    <location>
        <begin position="477"/>
        <end position="492"/>
    </location>
</feature>
<feature type="compositionally biased region" description="Polar residues" evidence="2">
    <location>
        <begin position="91"/>
        <end position="105"/>
    </location>
</feature>
<feature type="region of interest" description="Disordered" evidence="2">
    <location>
        <begin position="1"/>
        <end position="25"/>
    </location>
</feature>
<name>A0A843WU48_COLES</name>
<dbReference type="AlphaFoldDB" id="A0A843WU48"/>
<keyword evidence="1" id="KW-0479">Metal-binding</keyword>
<evidence type="ECO:0000256" key="1">
    <source>
        <dbReference type="PROSITE-ProRule" id="PRU00047"/>
    </source>
</evidence>
<dbReference type="SUPFAM" id="SSF57756">
    <property type="entry name" value="Retrovirus zinc finger-like domains"/>
    <property type="match status" value="1"/>
</dbReference>
<dbReference type="InterPro" id="IPR001878">
    <property type="entry name" value="Znf_CCHC"/>
</dbReference>
<feature type="non-terminal residue" evidence="4">
    <location>
        <position position="1"/>
    </location>
</feature>
<dbReference type="GO" id="GO:0008270">
    <property type="term" value="F:zinc ion binding"/>
    <property type="evidence" value="ECO:0007669"/>
    <property type="project" value="UniProtKB-KW"/>
</dbReference>
<feature type="compositionally biased region" description="Polar residues" evidence="2">
    <location>
        <begin position="288"/>
        <end position="303"/>
    </location>
</feature>
<dbReference type="Proteomes" id="UP000652761">
    <property type="component" value="Unassembled WGS sequence"/>
</dbReference>
<sequence>MMEDAPIEAEQLLEKNAAAQGEHTTSVPVVDQFWEGIVESASKDANDDDVEPVERGNKKGKEVAPEIPLLTRKPHRRLKKKHLKINLNPITDSQSQSANSVSALTSELQNLKREMEGLKQTFLDLSVSVREYLLSHAPPSSSGPSGPFGDDEFRPSRPGNVEQNCVEERPSAPVSKDASGPTGQLDSVDTRAEEPDVDPEPPVSSTLPTLAPPSRPTSSTAPPAPTTFKRPRSRPISSPTPFPSHSTSSPTSSTIIRPPSSSVEDPPASSSAGASSSGPSSTGPSDLPSISPQTFFHPQTPPSFTSIIPEGAQIVLTKIQDIKDELEVAILRSVLTPKYLGCLNTLHPNPRDEFTTFWGRVEELLVARELWINHKKDIFFPRSPAATCTNHPLKVDQMSLTVQLYTTLDKVEAGGYQESDDNGRSSDSENDEMAMLTRQFKKFLKFKTKGSGNFKPFQKKDSSSKFDFNRKSDMIVCYECKKLGHMRGECPELKKKLKKDKFTFKKAKAMLATWSDEDGDEDTQVTFGDEEIHCLMARSEDSTESKNKALKKKINSLVHNKSNDEQIAILNKEIEMMKIDEEAHSEEMDCMKAKLSPPLHRDPPLSNITFLMDSKGKRAVPRQRPISPKVGEGSRATAECRTKHRDDHLPELTVPPNPNISRVWGTFTKFVQPRYVDFESLEDMFPGLQPLFDTQGWTVFLYSHTRHSPTVVTEFYNNLEMSVVDEALYTTVNVHRMDGRVTRTLTGQVPDVEEVSAKDDDDDEDSQAEPMDAQGDDREDAEDRAPLAPAQSLQDFITGQMAQLQNQITTGFEHHNNHLDHVDTRMVALADTH</sequence>
<feature type="compositionally biased region" description="Acidic residues" evidence="2">
    <location>
        <begin position="751"/>
        <end position="767"/>
    </location>
</feature>
<evidence type="ECO:0000313" key="4">
    <source>
        <dbReference type="EMBL" id="MQM10018.1"/>
    </source>
</evidence>
<evidence type="ECO:0000313" key="5">
    <source>
        <dbReference type="Proteomes" id="UP000652761"/>
    </source>
</evidence>
<evidence type="ECO:0000256" key="2">
    <source>
        <dbReference type="SAM" id="MobiDB-lite"/>
    </source>
</evidence>
<reference evidence="4" key="1">
    <citation type="submission" date="2017-07" db="EMBL/GenBank/DDBJ databases">
        <title>Taro Niue Genome Assembly and Annotation.</title>
        <authorList>
            <person name="Atibalentja N."/>
            <person name="Keating K."/>
            <person name="Fields C.J."/>
        </authorList>
    </citation>
    <scope>NUCLEOTIDE SEQUENCE</scope>
    <source>
        <strain evidence="4">Niue_2</strain>
        <tissue evidence="4">Leaf</tissue>
    </source>
</reference>
<dbReference type="PROSITE" id="PS50158">
    <property type="entry name" value="ZF_CCHC"/>
    <property type="match status" value="1"/>
</dbReference>
<feature type="compositionally biased region" description="Low complexity" evidence="2">
    <location>
        <begin position="138"/>
        <end position="147"/>
    </location>
</feature>